<feature type="compositionally biased region" description="Basic and acidic residues" evidence="7">
    <location>
        <begin position="799"/>
        <end position="812"/>
    </location>
</feature>
<dbReference type="Gene3D" id="1.25.40.190">
    <property type="entry name" value="Actin-related protein 2/3 complex subunit 5"/>
    <property type="match status" value="1"/>
</dbReference>
<comment type="function">
    <text evidence="6">Functions as component of the Arp2/3 complex which is involved in regulation of actin polymerization and together with an activating nucleation-promoting factor (NPF) mediates the formation of branched actin networks. Arp2/3 complex plays a critical role in the control of cell morphogenesis via the modulation of cell polarity development.</text>
</comment>
<proteinExistence type="inferred from homology"/>
<comment type="subcellular location">
    <subcellularLocation>
        <location evidence="1">Cytoplasm</location>
        <location evidence="1">Cytoskeleton</location>
    </subcellularLocation>
</comment>
<dbReference type="Proteomes" id="UP001488838">
    <property type="component" value="Unassembled WGS sequence"/>
</dbReference>
<dbReference type="InterPro" id="IPR036743">
    <property type="entry name" value="ARPC5_sf"/>
</dbReference>
<dbReference type="Pfam" id="PF04699">
    <property type="entry name" value="P16-Arc"/>
    <property type="match status" value="1"/>
</dbReference>
<dbReference type="PANTHER" id="PTHR12644">
    <property type="entry name" value="ARP2/3 COMPLEX 16 KD SUBUNIT P16-ARC"/>
    <property type="match status" value="1"/>
</dbReference>
<comment type="caution">
    <text evidence="8">The sequence shown here is derived from an EMBL/GenBank/DDBJ whole genome shotgun (WGS) entry which is preliminary data.</text>
</comment>
<name>A0AAW0KBR6_MYOGA</name>
<dbReference type="AlphaFoldDB" id="A0AAW0KBR6"/>
<dbReference type="GO" id="GO:0005885">
    <property type="term" value="C:Arp2/3 protein complex"/>
    <property type="evidence" value="ECO:0007669"/>
    <property type="project" value="InterPro"/>
</dbReference>
<dbReference type="GO" id="GO:0030833">
    <property type="term" value="P:regulation of actin filament polymerization"/>
    <property type="evidence" value="ECO:0007669"/>
    <property type="project" value="InterPro"/>
</dbReference>
<feature type="region of interest" description="Disordered" evidence="7">
    <location>
        <begin position="187"/>
        <end position="261"/>
    </location>
</feature>
<dbReference type="EMBL" id="JBBHLL010000002">
    <property type="protein sequence ID" value="KAK7835326.1"/>
    <property type="molecule type" value="Genomic_DNA"/>
</dbReference>
<keyword evidence="4" id="KW-0009">Actin-binding</keyword>
<evidence type="ECO:0000256" key="7">
    <source>
        <dbReference type="SAM" id="MobiDB-lite"/>
    </source>
</evidence>
<feature type="compositionally biased region" description="Basic and acidic residues" evidence="7">
    <location>
        <begin position="211"/>
        <end position="220"/>
    </location>
</feature>
<comment type="similarity">
    <text evidence="2 6">Belongs to the ARPC5 family.</text>
</comment>
<keyword evidence="3" id="KW-0963">Cytoplasm</keyword>
<protein>
    <recommendedName>
        <fullName evidence="6">Actin-related protein 2/3 complex subunit 5</fullName>
    </recommendedName>
</protein>
<sequence length="912" mass="104443">MGGMARIRGVEPSRLGGRRAPAMARNTLSSRFRRVDIDEFDKNKFVDEQEEAAAAGEPGPDPGEVDGLLRQGDMLRAFHAALRNSPINTKNQAVKDRAQGVVLKVLTNFKSSEIEQAVQSLDRNGIDLLMKYIYKGFEKPTENSSAVLLQWHEKALAVSFERPVYYYKGHHKQTSEFSGMAISRPKITDSSPLSAQGELEESTVQMKSRRKENVSKEGKTRGNLHPTMDGDTDRDPHWSTGLSPPKVQMRSRRRKNMKKEIRTARADAKVIADTRLPGVLCCQKLMFHFGVIFDVRSIFSQMEMCCERHWVAFFSKKTVVRSRKVNIQTGQDPKKPVHADETRPSAIVNGFSVFIWTLGAQSAPMFNADQIYIYTFRASSTVSPSCGVQEGEYPNRLDPKNPVYAEETSPSVIVNGFSERLRASHIQRIRPNSDNLEMRDCGFILGYETSPGSGRLPEKSLIRMCRSWLCQFFKDQLILECNTQFCVTLSVRFAHHGTVSEPEKSRSLRDNSQTPKTRYNKIRTIDLSLTNKGQFILARNTAALIHAPGDKDQHSRLEKQLKILKGNYEQHEKQGDPDMEYKLPKELADTCTLPIPRNTFYLGSQVVQTQVQEGEHPNRLDPKNPVYAEETSPSVIVNGFSERLRASHIQRIRPHSENLVQEGEYPNRLDPQNPVYAEETSPSVIVNGFSERLRASHIQRIWPNSENLIVEGILALAPAHLFLQMLSNGSSLRWVFFYWISAPCYPGITLPAALACCRQAIRTKGLPSHCTHRLSRPAVPTPAEMEEFKPRKRERRRKREDLQESTAKENKTRYRNKAKTLLWSLDKVEGEMLPWWSRQNDVTFTSPNEKQKEREREQRRQDQREPSSDDGWRYRRRPTLQHRTEPPKAQMRSRRRKNMKKEIRTARGPITH</sequence>
<reference evidence="8 9" key="1">
    <citation type="journal article" date="2023" name="bioRxiv">
        <title>Conserved and derived expression patterns and positive selection on dental genes reveal complex evolutionary context of ever-growing rodent molars.</title>
        <authorList>
            <person name="Calamari Z.T."/>
            <person name="Song A."/>
            <person name="Cohen E."/>
            <person name="Akter M."/>
            <person name="Roy R.D."/>
            <person name="Hallikas O."/>
            <person name="Christensen M.M."/>
            <person name="Li P."/>
            <person name="Marangoni P."/>
            <person name="Jernvall J."/>
            <person name="Klein O.D."/>
        </authorList>
    </citation>
    <scope>NUCLEOTIDE SEQUENCE [LARGE SCALE GENOMIC DNA]</scope>
    <source>
        <strain evidence="8">V071</strain>
    </source>
</reference>
<gene>
    <name evidence="8" type="ORF">U0070_017862</name>
</gene>
<feature type="compositionally biased region" description="Basic and acidic residues" evidence="7">
    <location>
        <begin position="849"/>
        <end position="873"/>
    </location>
</feature>
<evidence type="ECO:0000313" key="9">
    <source>
        <dbReference type="Proteomes" id="UP001488838"/>
    </source>
</evidence>
<dbReference type="FunFam" id="1.25.40.190:FF:000001">
    <property type="entry name" value="Actin-related protein 2/3 complex subunit 5"/>
    <property type="match status" value="1"/>
</dbReference>
<keyword evidence="9" id="KW-1185">Reference proteome</keyword>
<feature type="region of interest" description="Disordered" evidence="7">
    <location>
        <begin position="769"/>
        <end position="813"/>
    </location>
</feature>
<organism evidence="8 9">
    <name type="scientific">Myodes glareolus</name>
    <name type="common">Bank vole</name>
    <name type="synonym">Clethrionomys glareolus</name>
    <dbReference type="NCBI Taxonomy" id="447135"/>
    <lineage>
        <taxon>Eukaryota</taxon>
        <taxon>Metazoa</taxon>
        <taxon>Chordata</taxon>
        <taxon>Craniata</taxon>
        <taxon>Vertebrata</taxon>
        <taxon>Euteleostomi</taxon>
        <taxon>Mammalia</taxon>
        <taxon>Eutheria</taxon>
        <taxon>Euarchontoglires</taxon>
        <taxon>Glires</taxon>
        <taxon>Rodentia</taxon>
        <taxon>Myomorpha</taxon>
        <taxon>Muroidea</taxon>
        <taxon>Cricetidae</taxon>
        <taxon>Arvicolinae</taxon>
        <taxon>Myodes</taxon>
    </lineage>
</organism>
<evidence type="ECO:0000256" key="4">
    <source>
        <dbReference type="ARBA" id="ARBA00023203"/>
    </source>
</evidence>
<dbReference type="InterPro" id="IPR006789">
    <property type="entry name" value="ARPC5"/>
</dbReference>
<feature type="region of interest" description="Disordered" evidence="7">
    <location>
        <begin position="1"/>
        <end position="21"/>
    </location>
</feature>
<dbReference type="GO" id="GO:0003779">
    <property type="term" value="F:actin binding"/>
    <property type="evidence" value="ECO:0007669"/>
    <property type="project" value="UniProtKB-KW"/>
</dbReference>
<dbReference type="SUPFAM" id="SSF69103">
    <property type="entry name" value="Arp2/3 complex 16 kDa subunit ARPC5"/>
    <property type="match status" value="1"/>
</dbReference>
<evidence type="ECO:0000313" key="8">
    <source>
        <dbReference type="EMBL" id="KAK7835326.1"/>
    </source>
</evidence>
<keyword evidence="5 6" id="KW-0206">Cytoskeleton</keyword>
<accession>A0AAW0KBR6</accession>
<evidence type="ECO:0000256" key="1">
    <source>
        <dbReference type="ARBA" id="ARBA00004245"/>
    </source>
</evidence>
<evidence type="ECO:0000256" key="6">
    <source>
        <dbReference type="RuleBase" id="RU004301"/>
    </source>
</evidence>
<evidence type="ECO:0000256" key="5">
    <source>
        <dbReference type="ARBA" id="ARBA00023212"/>
    </source>
</evidence>
<dbReference type="GO" id="GO:0034314">
    <property type="term" value="P:Arp2/3 complex-mediated actin nucleation"/>
    <property type="evidence" value="ECO:0007669"/>
    <property type="project" value="InterPro"/>
</dbReference>
<feature type="region of interest" description="Disordered" evidence="7">
    <location>
        <begin position="844"/>
        <end position="912"/>
    </location>
</feature>
<evidence type="ECO:0000256" key="2">
    <source>
        <dbReference type="ARBA" id="ARBA00006084"/>
    </source>
</evidence>
<evidence type="ECO:0000256" key="3">
    <source>
        <dbReference type="ARBA" id="ARBA00022490"/>
    </source>
</evidence>